<dbReference type="CTD" id="20247789"/>
<evidence type="ECO:0000256" key="1">
    <source>
        <dbReference type="ARBA" id="ARBA00022837"/>
    </source>
</evidence>
<dbReference type="InterPro" id="IPR018247">
    <property type="entry name" value="EF_Hand_1_Ca_BS"/>
</dbReference>
<evidence type="ECO:0000259" key="3">
    <source>
        <dbReference type="PROSITE" id="PS50222"/>
    </source>
</evidence>
<evidence type="ECO:0000313" key="5">
    <source>
        <dbReference type="Proteomes" id="UP000030746"/>
    </source>
</evidence>
<dbReference type="RefSeq" id="XP_009058028.1">
    <property type="nucleotide sequence ID" value="XM_009059780.1"/>
</dbReference>
<accession>V4A3T6</accession>
<dbReference type="KEGG" id="lgi:LOTGIDRAFT_228793"/>
<sequence>MKLAVILAVAMVMMMGQDVQSWRVRVRRVVRVVRTVVTPTRWGSEVGRIILGKRSGEAEFNAAFEAATADNVLTADEISELLGLEGQELIAFIAEADINGDGQIDLEEFIAKADD</sequence>
<dbReference type="GO" id="GO:0005509">
    <property type="term" value="F:calcium ion binding"/>
    <property type="evidence" value="ECO:0007669"/>
    <property type="project" value="InterPro"/>
</dbReference>
<dbReference type="InterPro" id="IPR011992">
    <property type="entry name" value="EF-hand-dom_pair"/>
</dbReference>
<dbReference type="InterPro" id="IPR002048">
    <property type="entry name" value="EF_hand_dom"/>
</dbReference>
<dbReference type="PROSITE" id="PS50222">
    <property type="entry name" value="EF_HAND_2"/>
    <property type="match status" value="1"/>
</dbReference>
<dbReference type="AlphaFoldDB" id="V4A3T6"/>
<evidence type="ECO:0000313" key="4">
    <source>
        <dbReference type="EMBL" id="ESO91332.1"/>
    </source>
</evidence>
<name>V4A3T6_LOTGI</name>
<dbReference type="EMBL" id="KB202283">
    <property type="protein sequence ID" value="ESO91332.1"/>
    <property type="molecule type" value="Genomic_DNA"/>
</dbReference>
<dbReference type="HOGENOM" id="CLU_139961_0_0_1"/>
<organism evidence="4 5">
    <name type="scientific">Lottia gigantea</name>
    <name type="common">Giant owl limpet</name>
    <dbReference type="NCBI Taxonomy" id="225164"/>
    <lineage>
        <taxon>Eukaryota</taxon>
        <taxon>Metazoa</taxon>
        <taxon>Spiralia</taxon>
        <taxon>Lophotrochozoa</taxon>
        <taxon>Mollusca</taxon>
        <taxon>Gastropoda</taxon>
        <taxon>Patellogastropoda</taxon>
        <taxon>Lottioidea</taxon>
        <taxon>Lottiidae</taxon>
        <taxon>Lottia</taxon>
    </lineage>
</organism>
<keyword evidence="5" id="KW-1185">Reference proteome</keyword>
<protein>
    <recommendedName>
        <fullName evidence="3">EF-hand domain-containing protein</fullName>
    </recommendedName>
</protein>
<dbReference type="GeneID" id="20247789"/>
<feature type="chain" id="PRO_5004716552" description="EF-hand domain-containing protein" evidence="2">
    <location>
        <begin position="22"/>
        <end position="115"/>
    </location>
</feature>
<keyword evidence="2" id="KW-0732">Signal</keyword>
<proteinExistence type="predicted"/>
<evidence type="ECO:0000256" key="2">
    <source>
        <dbReference type="SAM" id="SignalP"/>
    </source>
</evidence>
<dbReference type="PROSITE" id="PS00018">
    <property type="entry name" value="EF_HAND_1"/>
    <property type="match status" value="1"/>
</dbReference>
<gene>
    <name evidence="4" type="ORF">LOTGIDRAFT_228793</name>
</gene>
<keyword evidence="1" id="KW-0106">Calcium</keyword>
<feature type="domain" description="EF-hand" evidence="3">
    <location>
        <begin position="84"/>
        <end position="115"/>
    </location>
</feature>
<feature type="signal peptide" evidence="2">
    <location>
        <begin position="1"/>
        <end position="21"/>
    </location>
</feature>
<dbReference type="Proteomes" id="UP000030746">
    <property type="component" value="Unassembled WGS sequence"/>
</dbReference>
<dbReference type="Gene3D" id="1.10.238.10">
    <property type="entry name" value="EF-hand"/>
    <property type="match status" value="1"/>
</dbReference>
<reference evidence="4 5" key="1">
    <citation type="journal article" date="2013" name="Nature">
        <title>Insights into bilaterian evolution from three spiralian genomes.</title>
        <authorList>
            <person name="Simakov O."/>
            <person name="Marletaz F."/>
            <person name="Cho S.J."/>
            <person name="Edsinger-Gonzales E."/>
            <person name="Havlak P."/>
            <person name="Hellsten U."/>
            <person name="Kuo D.H."/>
            <person name="Larsson T."/>
            <person name="Lv J."/>
            <person name="Arendt D."/>
            <person name="Savage R."/>
            <person name="Osoegawa K."/>
            <person name="de Jong P."/>
            <person name="Grimwood J."/>
            <person name="Chapman J.A."/>
            <person name="Shapiro H."/>
            <person name="Aerts A."/>
            <person name="Otillar R.P."/>
            <person name="Terry A.Y."/>
            <person name="Boore J.L."/>
            <person name="Grigoriev I.V."/>
            <person name="Lindberg D.R."/>
            <person name="Seaver E.C."/>
            <person name="Weisblat D.A."/>
            <person name="Putnam N.H."/>
            <person name="Rokhsar D.S."/>
        </authorList>
    </citation>
    <scope>NUCLEOTIDE SEQUENCE [LARGE SCALE GENOMIC DNA]</scope>
</reference>
<dbReference type="SUPFAM" id="SSF47473">
    <property type="entry name" value="EF-hand"/>
    <property type="match status" value="1"/>
</dbReference>